<dbReference type="GeneID" id="8618528"/>
<dbReference type="AlphaFoldDB" id="Q559G9"/>
<accession>Q559G9</accession>
<evidence type="ECO:0000259" key="2">
    <source>
        <dbReference type="Pfam" id="PF10260"/>
    </source>
</evidence>
<dbReference type="PANTHER" id="PTHR13527:SF0">
    <property type="entry name" value="SAYSVFN DOMAIN-CONTAINING PROTEIN 1"/>
    <property type="match status" value="1"/>
</dbReference>
<organism evidence="3 4">
    <name type="scientific">Dictyostelium discoideum</name>
    <name type="common">Social amoeba</name>
    <dbReference type="NCBI Taxonomy" id="44689"/>
    <lineage>
        <taxon>Eukaryota</taxon>
        <taxon>Amoebozoa</taxon>
        <taxon>Evosea</taxon>
        <taxon>Eumycetozoa</taxon>
        <taxon>Dictyostelia</taxon>
        <taxon>Dictyosteliales</taxon>
        <taxon>Dictyosteliaceae</taxon>
        <taxon>Dictyostelium</taxon>
    </lineage>
</organism>
<dbReference type="InterPro" id="IPR019387">
    <property type="entry name" value="SAYSvFN_dom"/>
</dbReference>
<dbReference type="HOGENOM" id="CLU_1558105_0_0_1"/>
<keyword evidence="1" id="KW-0812">Transmembrane</keyword>
<gene>
    <name evidence="3" type="ORF">DDB_G0272911</name>
</gene>
<keyword evidence="1" id="KW-1133">Transmembrane helix</keyword>
<dbReference type="VEuPathDB" id="AmoebaDB:DDB_G0272911"/>
<dbReference type="KEGG" id="ddi:DDB_G0272911"/>
<dbReference type="InterPro" id="IPR039159">
    <property type="entry name" value="SAYSD1"/>
</dbReference>
<dbReference type="Proteomes" id="UP000002195">
    <property type="component" value="Unassembled WGS sequence"/>
</dbReference>
<protein>
    <recommendedName>
        <fullName evidence="2">SAYSvFN domain-containing protein</fullName>
    </recommendedName>
</protein>
<keyword evidence="1" id="KW-0472">Membrane</keyword>
<dbReference type="RefSeq" id="XP_644847.1">
    <property type="nucleotide sequence ID" value="XM_639755.1"/>
</dbReference>
<dbReference type="PANTHER" id="PTHR13527">
    <property type="entry name" value="SAYSVFN DOMAIN-CONTAINING PROTEIN 1"/>
    <property type="match status" value="1"/>
</dbReference>
<evidence type="ECO:0000313" key="4">
    <source>
        <dbReference type="Proteomes" id="UP000002195"/>
    </source>
</evidence>
<sequence>MFYDNIKYYQYSFREGFCSGNGINKISCIFGSSIFDGVGGIGRNGDDNGGGGGRVLRRRRDNNDINRIIGDGGGGDGDLILNEEDEFIDEVDIMCINFFNLKNFKKFFALIILQYLFVKFFGPVCFVFTSFFLIFNNLGKKKSKDEISAYSVFNKNHSNLVKGPNLIAINFV</sequence>
<feature type="domain" description="SAYSvFN" evidence="2">
    <location>
        <begin position="107"/>
        <end position="160"/>
    </location>
</feature>
<evidence type="ECO:0000313" key="3">
    <source>
        <dbReference type="EMBL" id="EAL71093.1"/>
    </source>
</evidence>
<dbReference type="InParanoid" id="Q559G9"/>
<feature type="transmembrane region" description="Helical" evidence="1">
    <location>
        <begin position="107"/>
        <end position="135"/>
    </location>
</feature>
<dbReference type="Pfam" id="PF10260">
    <property type="entry name" value="SAYSvFN"/>
    <property type="match status" value="1"/>
</dbReference>
<proteinExistence type="predicted"/>
<dbReference type="EMBL" id="AAFI02000008">
    <property type="protein sequence ID" value="EAL71093.1"/>
    <property type="molecule type" value="Genomic_DNA"/>
</dbReference>
<name>Q559G9_DICDI</name>
<evidence type="ECO:0000256" key="1">
    <source>
        <dbReference type="SAM" id="Phobius"/>
    </source>
</evidence>
<reference evidence="3 4" key="1">
    <citation type="journal article" date="2005" name="Nature">
        <title>The genome of the social amoeba Dictyostelium discoideum.</title>
        <authorList>
            <consortium name="The Dictyostelium discoideum Sequencing Consortium"/>
            <person name="Eichinger L."/>
            <person name="Pachebat J.A."/>
            <person name="Glockner G."/>
            <person name="Rajandream M.A."/>
            <person name="Sucgang R."/>
            <person name="Berriman M."/>
            <person name="Song J."/>
            <person name="Olsen R."/>
            <person name="Szafranski K."/>
            <person name="Xu Q."/>
            <person name="Tunggal B."/>
            <person name="Kummerfeld S."/>
            <person name="Madera M."/>
            <person name="Konfortov B.A."/>
            <person name="Rivero F."/>
            <person name="Bankier A.T."/>
            <person name="Lehmann R."/>
            <person name="Hamlin N."/>
            <person name="Davies R."/>
            <person name="Gaudet P."/>
            <person name="Fey P."/>
            <person name="Pilcher K."/>
            <person name="Chen G."/>
            <person name="Saunders D."/>
            <person name="Sodergren E."/>
            <person name="Davis P."/>
            <person name="Kerhornou A."/>
            <person name="Nie X."/>
            <person name="Hall N."/>
            <person name="Anjard C."/>
            <person name="Hemphill L."/>
            <person name="Bason N."/>
            <person name="Farbrother P."/>
            <person name="Desany B."/>
            <person name="Just E."/>
            <person name="Morio T."/>
            <person name="Rost R."/>
            <person name="Churcher C."/>
            <person name="Cooper J."/>
            <person name="Haydock S."/>
            <person name="van Driessche N."/>
            <person name="Cronin A."/>
            <person name="Goodhead I."/>
            <person name="Muzny D."/>
            <person name="Mourier T."/>
            <person name="Pain A."/>
            <person name="Lu M."/>
            <person name="Harper D."/>
            <person name="Lindsay R."/>
            <person name="Hauser H."/>
            <person name="James K."/>
            <person name="Quiles M."/>
            <person name="Madan Babu M."/>
            <person name="Saito T."/>
            <person name="Buchrieser C."/>
            <person name="Wardroper A."/>
            <person name="Felder M."/>
            <person name="Thangavelu M."/>
            <person name="Johnson D."/>
            <person name="Knights A."/>
            <person name="Loulseged H."/>
            <person name="Mungall K."/>
            <person name="Oliver K."/>
            <person name="Price C."/>
            <person name="Quail M.A."/>
            <person name="Urushihara H."/>
            <person name="Hernandez J."/>
            <person name="Rabbinowitsch E."/>
            <person name="Steffen D."/>
            <person name="Sanders M."/>
            <person name="Ma J."/>
            <person name="Kohara Y."/>
            <person name="Sharp S."/>
            <person name="Simmonds M."/>
            <person name="Spiegler S."/>
            <person name="Tivey A."/>
            <person name="Sugano S."/>
            <person name="White B."/>
            <person name="Walker D."/>
            <person name="Woodward J."/>
            <person name="Winckler T."/>
            <person name="Tanaka Y."/>
            <person name="Shaulsky G."/>
            <person name="Schleicher M."/>
            <person name="Weinstock G."/>
            <person name="Rosenthal A."/>
            <person name="Cox E.C."/>
            <person name="Chisholm R.L."/>
            <person name="Gibbs R."/>
            <person name="Loomis W.F."/>
            <person name="Platzer M."/>
            <person name="Kay R.R."/>
            <person name="Williams J."/>
            <person name="Dear P.H."/>
            <person name="Noegel A.A."/>
            <person name="Barrell B."/>
            <person name="Kuspa A."/>
        </authorList>
    </citation>
    <scope>NUCLEOTIDE SEQUENCE [LARGE SCALE GENOMIC DNA]</scope>
    <source>
        <strain evidence="3 4">AX4</strain>
    </source>
</reference>
<keyword evidence="4" id="KW-1185">Reference proteome</keyword>
<comment type="caution">
    <text evidence="3">The sequence shown here is derived from an EMBL/GenBank/DDBJ whole genome shotgun (WGS) entry which is preliminary data.</text>
</comment>
<dbReference type="PaxDb" id="44689-DDB0203784"/>
<dbReference type="dictyBase" id="DDB_G0272911"/>